<dbReference type="OrthoDB" id="5956793at2"/>
<dbReference type="EMBL" id="FNYC01000001">
    <property type="protein sequence ID" value="SEI48256.1"/>
    <property type="molecule type" value="Genomic_DNA"/>
</dbReference>
<keyword evidence="1" id="KW-1133">Transmembrane helix</keyword>
<dbReference type="AlphaFoldDB" id="A0A1H6R1G9"/>
<dbReference type="RefSeq" id="WP_091333878.1">
    <property type="nucleotide sequence ID" value="NZ_FNYC01000001.1"/>
</dbReference>
<keyword evidence="1" id="KW-0812">Transmembrane</keyword>
<evidence type="ECO:0000256" key="1">
    <source>
        <dbReference type="SAM" id="Phobius"/>
    </source>
</evidence>
<proteinExistence type="predicted"/>
<sequence>MRRYPLLPRSLRRLDRRAGFAATFLAAAMLVGFIGPSPPERPQKQLVRWTGEGHDWLLVGDREHDRIQAYDARDGRPLGTLDRASGLGDVDRLVLEGRWLVVLGNDAPKAVRLPGLRAQPLASRTR</sequence>
<keyword evidence="1" id="KW-0472">Membrane</keyword>
<accession>A0A1H6R1G9</accession>
<dbReference type="Proteomes" id="UP000199420">
    <property type="component" value="Unassembled WGS sequence"/>
</dbReference>
<protein>
    <submittedName>
        <fullName evidence="2">Uncharacterized protein</fullName>
    </submittedName>
</protein>
<feature type="transmembrane region" description="Helical" evidence="1">
    <location>
        <begin position="20"/>
        <end position="38"/>
    </location>
</feature>
<name>A0A1H6R1G9_9GAMM</name>
<organism evidence="2 3">
    <name type="scientific">Frateuria terrea</name>
    <dbReference type="NCBI Taxonomy" id="529704"/>
    <lineage>
        <taxon>Bacteria</taxon>
        <taxon>Pseudomonadati</taxon>
        <taxon>Pseudomonadota</taxon>
        <taxon>Gammaproteobacteria</taxon>
        <taxon>Lysobacterales</taxon>
        <taxon>Rhodanobacteraceae</taxon>
        <taxon>Frateuria</taxon>
    </lineage>
</organism>
<evidence type="ECO:0000313" key="3">
    <source>
        <dbReference type="Proteomes" id="UP000199420"/>
    </source>
</evidence>
<reference evidence="2 3" key="1">
    <citation type="submission" date="2016-10" db="EMBL/GenBank/DDBJ databases">
        <authorList>
            <person name="de Groot N.N."/>
        </authorList>
    </citation>
    <scope>NUCLEOTIDE SEQUENCE [LARGE SCALE GENOMIC DNA]</scope>
    <source>
        <strain evidence="2 3">DSM 26515</strain>
    </source>
</reference>
<gene>
    <name evidence="2" type="ORF">SAMN04487997_0902</name>
</gene>
<keyword evidence="3" id="KW-1185">Reference proteome</keyword>
<evidence type="ECO:0000313" key="2">
    <source>
        <dbReference type="EMBL" id="SEI48256.1"/>
    </source>
</evidence>
<dbReference type="STRING" id="529704.SAMN02927913_0817"/>